<dbReference type="InterPro" id="IPR004821">
    <property type="entry name" value="Cyt_trans-like"/>
</dbReference>
<evidence type="ECO:0000256" key="9">
    <source>
        <dbReference type="ARBA" id="ARBA00048721"/>
    </source>
</evidence>
<evidence type="ECO:0000256" key="4">
    <source>
        <dbReference type="ARBA" id="ARBA00022679"/>
    </source>
</evidence>
<dbReference type="Pfam" id="PF01467">
    <property type="entry name" value="CTP_transf_like"/>
    <property type="match status" value="1"/>
</dbReference>
<comment type="caution">
    <text evidence="12">The sequence shown here is derived from an EMBL/GenBank/DDBJ whole genome shotgun (WGS) entry which is preliminary data.</text>
</comment>
<name>A0A6B0YUR4_9CHLR</name>
<dbReference type="NCBIfam" id="NF000840">
    <property type="entry name" value="PRK00071.1-3"/>
    <property type="match status" value="1"/>
</dbReference>
<dbReference type="HAMAP" id="MF_00244">
    <property type="entry name" value="NaMN_adenylyltr"/>
    <property type="match status" value="1"/>
</dbReference>
<dbReference type="NCBIfam" id="TIGR00125">
    <property type="entry name" value="cyt_tran_rel"/>
    <property type="match status" value="1"/>
</dbReference>
<dbReference type="PANTHER" id="PTHR39321">
    <property type="entry name" value="NICOTINATE-NUCLEOTIDE ADENYLYLTRANSFERASE-RELATED"/>
    <property type="match status" value="1"/>
</dbReference>
<evidence type="ECO:0000256" key="2">
    <source>
        <dbReference type="ARBA" id="ARBA00005019"/>
    </source>
</evidence>
<protein>
    <recommendedName>
        <fullName evidence="10">Probable nicotinate-nucleotide adenylyltransferase</fullName>
        <ecNumber evidence="10">2.7.7.18</ecNumber>
    </recommendedName>
    <alternativeName>
        <fullName evidence="10">Deamido-NAD(+) diphosphorylase</fullName>
    </alternativeName>
    <alternativeName>
        <fullName evidence="10">Deamido-NAD(+) pyrophosphorylase</fullName>
    </alternativeName>
    <alternativeName>
        <fullName evidence="10">Nicotinate mononucleotide adenylyltransferase</fullName>
        <shortName evidence="10">NaMN adenylyltransferase</shortName>
    </alternativeName>
</protein>
<dbReference type="GO" id="GO:0004515">
    <property type="term" value="F:nicotinate-nucleotide adenylyltransferase activity"/>
    <property type="evidence" value="ECO:0007669"/>
    <property type="project" value="UniProtKB-UniRule"/>
</dbReference>
<comment type="catalytic activity">
    <reaction evidence="9 10">
        <text>nicotinate beta-D-ribonucleotide + ATP + H(+) = deamido-NAD(+) + diphosphate</text>
        <dbReference type="Rhea" id="RHEA:22860"/>
        <dbReference type="ChEBI" id="CHEBI:15378"/>
        <dbReference type="ChEBI" id="CHEBI:30616"/>
        <dbReference type="ChEBI" id="CHEBI:33019"/>
        <dbReference type="ChEBI" id="CHEBI:57502"/>
        <dbReference type="ChEBI" id="CHEBI:58437"/>
        <dbReference type="EC" id="2.7.7.18"/>
    </reaction>
</comment>
<dbReference type="GO" id="GO:0005524">
    <property type="term" value="F:ATP binding"/>
    <property type="evidence" value="ECO:0007669"/>
    <property type="project" value="UniProtKB-KW"/>
</dbReference>
<sequence length="208" mass="23345">MNSGEGLRGKRIGVFGGTFDPIHIGHLVLAAEARHQLELDQIVLAPAGDPPHKPDSPISPLHHRLAMCRLAVADENAMCISLIDAERPGPHYTSDLMRLFQEKVGGEGQLYFLMGLDSLRDLPTWHEPEWLVRNCRLVALRRHDVKIDWAGLEAVLPGVCERVIVLEMPELEIASSSLRERVQSGQPIHYQVPRAVERYIVEQGLYRS</sequence>
<gene>
    <name evidence="10 12" type="primary">nadD</name>
    <name evidence="12" type="ORF">F4Y42_08395</name>
</gene>
<evidence type="ECO:0000256" key="3">
    <source>
        <dbReference type="ARBA" id="ARBA00022642"/>
    </source>
</evidence>
<evidence type="ECO:0000259" key="11">
    <source>
        <dbReference type="Pfam" id="PF01467"/>
    </source>
</evidence>
<dbReference type="GO" id="GO:0009435">
    <property type="term" value="P:NAD+ biosynthetic process"/>
    <property type="evidence" value="ECO:0007669"/>
    <property type="project" value="UniProtKB-UniRule"/>
</dbReference>
<evidence type="ECO:0000256" key="10">
    <source>
        <dbReference type="HAMAP-Rule" id="MF_00244"/>
    </source>
</evidence>
<dbReference type="InterPro" id="IPR014729">
    <property type="entry name" value="Rossmann-like_a/b/a_fold"/>
</dbReference>
<evidence type="ECO:0000256" key="1">
    <source>
        <dbReference type="ARBA" id="ARBA00002324"/>
    </source>
</evidence>
<evidence type="ECO:0000256" key="6">
    <source>
        <dbReference type="ARBA" id="ARBA00022741"/>
    </source>
</evidence>
<keyword evidence="7 10" id="KW-0067">ATP-binding</keyword>
<evidence type="ECO:0000256" key="8">
    <source>
        <dbReference type="ARBA" id="ARBA00023027"/>
    </source>
</evidence>
<dbReference type="InterPro" id="IPR005248">
    <property type="entry name" value="NadD/NMNAT"/>
</dbReference>
<comment type="function">
    <text evidence="1 10">Catalyzes the reversible adenylation of nicotinate mononucleotide (NaMN) to nicotinic acid adenine dinucleotide (NaAD).</text>
</comment>
<keyword evidence="3 10" id="KW-0662">Pyridine nucleotide biosynthesis</keyword>
<evidence type="ECO:0000313" key="12">
    <source>
        <dbReference type="EMBL" id="MXY93452.1"/>
    </source>
</evidence>
<dbReference type="EC" id="2.7.7.18" evidence="10"/>
<dbReference type="Gene3D" id="3.40.50.620">
    <property type="entry name" value="HUPs"/>
    <property type="match status" value="1"/>
</dbReference>
<keyword evidence="4 10" id="KW-0808">Transferase</keyword>
<keyword evidence="6 10" id="KW-0547">Nucleotide-binding</keyword>
<dbReference type="PANTHER" id="PTHR39321:SF3">
    <property type="entry name" value="PHOSPHOPANTETHEINE ADENYLYLTRANSFERASE"/>
    <property type="match status" value="1"/>
</dbReference>
<feature type="domain" description="Cytidyltransferase-like" evidence="11">
    <location>
        <begin position="14"/>
        <end position="180"/>
    </location>
</feature>
<organism evidence="12">
    <name type="scientific">Caldilineaceae bacterium SB0664_bin_27</name>
    <dbReference type="NCBI Taxonomy" id="2605260"/>
    <lineage>
        <taxon>Bacteria</taxon>
        <taxon>Bacillati</taxon>
        <taxon>Chloroflexota</taxon>
        <taxon>Caldilineae</taxon>
        <taxon>Caldilineales</taxon>
        <taxon>Caldilineaceae</taxon>
    </lineage>
</organism>
<accession>A0A6B0YUR4</accession>
<dbReference type="NCBIfam" id="TIGR00482">
    <property type="entry name" value="nicotinate (nicotinamide) nucleotide adenylyltransferase"/>
    <property type="match status" value="1"/>
</dbReference>
<proteinExistence type="inferred from homology"/>
<reference evidence="12" key="1">
    <citation type="submission" date="2019-09" db="EMBL/GenBank/DDBJ databases">
        <title>Characterisation of the sponge microbiome using genome-centric metagenomics.</title>
        <authorList>
            <person name="Engelberts J.P."/>
            <person name="Robbins S.J."/>
            <person name="De Goeij J.M."/>
            <person name="Aranda M."/>
            <person name="Bell S.C."/>
            <person name="Webster N.S."/>
        </authorList>
    </citation>
    <scope>NUCLEOTIDE SEQUENCE</scope>
    <source>
        <strain evidence="12">SB0664_bin_27</strain>
    </source>
</reference>
<dbReference type="CDD" id="cd02165">
    <property type="entry name" value="NMNAT"/>
    <property type="match status" value="1"/>
</dbReference>
<comment type="pathway">
    <text evidence="2 10">Cofactor biosynthesis; NAD(+) biosynthesis; deamido-NAD(+) from nicotinate D-ribonucleotide: step 1/1.</text>
</comment>
<dbReference type="SUPFAM" id="SSF52374">
    <property type="entry name" value="Nucleotidylyl transferase"/>
    <property type="match status" value="1"/>
</dbReference>
<dbReference type="UniPathway" id="UPA00253">
    <property type="reaction ID" value="UER00332"/>
</dbReference>
<keyword evidence="8 10" id="KW-0520">NAD</keyword>
<keyword evidence="5 10" id="KW-0548">Nucleotidyltransferase</keyword>
<dbReference type="AlphaFoldDB" id="A0A6B0YUR4"/>
<evidence type="ECO:0000256" key="5">
    <source>
        <dbReference type="ARBA" id="ARBA00022695"/>
    </source>
</evidence>
<evidence type="ECO:0000256" key="7">
    <source>
        <dbReference type="ARBA" id="ARBA00022840"/>
    </source>
</evidence>
<dbReference type="EMBL" id="VXRG01000068">
    <property type="protein sequence ID" value="MXY93452.1"/>
    <property type="molecule type" value="Genomic_DNA"/>
</dbReference>
<comment type="similarity">
    <text evidence="10">Belongs to the NadD family.</text>
</comment>